<gene>
    <name evidence="2" type="ORF">DWZ50_18510</name>
    <name evidence="1" type="ORF">PNW85_17215</name>
</gene>
<comment type="caution">
    <text evidence="2">The sequence shown here is derived from an EMBL/GenBank/DDBJ whole genome shotgun (WGS) entry which is preliminary data.</text>
</comment>
<dbReference type="EMBL" id="QRQE01000076">
    <property type="protein sequence ID" value="RHM69154.1"/>
    <property type="molecule type" value="Genomic_DNA"/>
</dbReference>
<dbReference type="EMBL" id="JAQMLA010000080">
    <property type="protein sequence ID" value="MDB8688374.1"/>
    <property type="molecule type" value="Genomic_DNA"/>
</dbReference>
<dbReference type="InterPro" id="IPR015122">
    <property type="entry name" value="Tn916-Xis"/>
</dbReference>
<dbReference type="Proteomes" id="UP001212160">
    <property type="component" value="Unassembled WGS sequence"/>
</dbReference>
<dbReference type="InterPro" id="IPR038148">
    <property type="entry name" value="Tn1545/Tn916_Xis"/>
</dbReference>
<dbReference type="Gene3D" id="3.90.105.50">
    <property type="match status" value="1"/>
</dbReference>
<dbReference type="Proteomes" id="UP000285610">
    <property type="component" value="Unassembled WGS sequence"/>
</dbReference>
<sequence length="68" mass="8100">MQNENIKDNLPYCLTISQASKVFGIGEKTLRRFIKEHIRDEYIIRIGNNTRIKRDLFKKYLDENITAL</sequence>
<reference evidence="2 3" key="1">
    <citation type="submission" date="2018-08" db="EMBL/GenBank/DDBJ databases">
        <title>A genome reference for cultivated species of the human gut microbiota.</title>
        <authorList>
            <person name="Zou Y."/>
            <person name="Xue W."/>
            <person name="Luo G."/>
        </authorList>
    </citation>
    <scope>NUCLEOTIDE SEQUENCE [LARGE SCALE GENOMIC DNA]</scope>
    <source>
        <strain evidence="2 3">AF33-12</strain>
    </source>
</reference>
<evidence type="ECO:0000313" key="3">
    <source>
        <dbReference type="Proteomes" id="UP000285610"/>
    </source>
</evidence>
<dbReference type="Pfam" id="PF09035">
    <property type="entry name" value="Tn916-Xis"/>
    <property type="match status" value="1"/>
</dbReference>
<protein>
    <submittedName>
        <fullName evidence="1">Excisionase</fullName>
    </submittedName>
    <submittedName>
        <fullName evidence="2">Helix-turn-helix domain-containing protein</fullName>
    </submittedName>
</protein>
<name>A0A415S220_MEDGN</name>
<dbReference type="RefSeq" id="WP_022317770.1">
    <property type="nucleotide sequence ID" value="NZ_JAQMLA010000080.1"/>
</dbReference>
<evidence type="ECO:0000313" key="2">
    <source>
        <dbReference type="EMBL" id="RHM69154.1"/>
    </source>
</evidence>
<organism evidence="2 3">
    <name type="scientific">Mediterraneibacter gnavus</name>
    <name type="common">Ruminococcus gnavus</name>
    <dbReference type="NCBI Taxonomy" id="33038"/>
    <lineage>
        <taxon>Bacteria</taxon>
        <taxon>Bacillati</taxon>
        <taxon>Bacillota</taxon>
        <taxon>Clostridia</taxon>
        <taxon>Lachnospirales</taxon>
        <taxon>Lachnospiraceae</taxon>
        <taxon>Mediterraneibacter</taxon>
    </lineage>
</organism>
<evidence type="ECO:0000313" key="1">
    <source>
        <dbReference type="EMBL" id="MDB8688374.1"/>
    </source>
</evidence>
<proteinExistence type="predicted"/>
<accession>A0A415S220</accession>
<reference evidence="1" key="2">
    <citation type="submission" date="2023-01" db="EMBL/GenBank/DDBJ databases">
        <title>Human gut microbiome strain richness.</title>
        <authorList>
            <person name="Chen-Liaw A."/>
        </authorList>
    </citation>
    <scope>NUCLEOTIDE SEQUENCE</scope>
    <source>
        <strain evidence="1">RTP21484st1_H11_RTP21484_190118</strain>
    </source>
</reference>
<dbReference type="AlphaFoldDB" id="A0A415S220"/>